<feature type="region of interest" description="Disordered" evidence="1">
    <location>
        <begin position="140"/>
        <end position="194"/>
    </location>
</feature>
<reference evidence="2" key="1">
    <citation type="submission" date="2021-02" db="EMBL/GenBank/DDBJ databases">
        <title>Genome sequence Cadophora malorum strain M34.</title>
        <authorList>
            <person name="Stefanovic E."/>
            <person name="Vu D."/>
            <person name="Scully C."/>
            <person name="Dijksterhuis J."/>
            <person name="Roader J."/>
            <person name="Houbraken J."/>
        </authorList>
    </citation>
    <scope>NUCLEOTIDE SEQUENCE</scope>
    <source>
        <strain evidence="2">M34</strain>
    </source>
</reference>
<dbReference type="AlphaFoldDB" id="A0A8H7WIT9"/>
<evidence type="ECO:0000313" key="3">
    <source>
        <dbReference type="Proteomes" id="UP000664132"/>
    </source>
</evidence>
<gene>
    <name evidence="2" type="ORF">IFR04_001274</name>
</gene>
<feature type="region of interest" description="Disordered" evidence="1">
    <location>
        <begin position="72"/>
        <end position="100"/>
    </location>
</feature>
<dbReference type="EMBL" id="JAFJYH010000009">
    <property type="protein sequence ID" value="KAG4425577.1"/>
    <property type="molecule type" value="Genomic_DNA"/>
</dbReference>
<dbReference type="Proteomes" id="UP000664132">
    <property type="component" value="Unassembled WGS sequence"/>
</dbReference>
<name>A0A8H7WIT9_9HELO</name>
<feature type="compositionally biased region" description="Basic and acidic residues" evidence="1">
    <location>
        <begin position="170"/>
        <end position="194"/>
    </location>
</feature>
<accession>A0A8H7WIT9</accession>
<organism evidence="2 3">
    <name type="scientific">Cadophora malorum</name>
    <dbReference type="NCBI Taxonomy" id="108018"/>
    <lineage>
        <taxon>Eukaryota</taxon>
        <taxon>Fungi</taxon>
        <taxon>Dikarya</taxon>
        <taxon>Ascomycota</taxon>
        <taxon>Pezizomycotina</taxon>
        <taxon>Leotiomycetes</taxon>
        <taxon>Helotiales</taxon>
        <taxon>Ploettnerulaceae</taxon>
        <taxon>Cadophora</taxon>
    </lineage>
</organism>
<proteinExistence type="predicted"/>
<evidence type="ECO:0000313" key="2">
    <source>
        <dbReference type="EMBL" id="KAG4425577.1"/>
    </source>
</evidence>
<sequence length="194" mass="21883">MYGNAIHIYGFPSSHPFGPAISSVYLHLCPLPAEVEYIMGSGWREKLLDWPVNSAEQGKGLRYIPRPSPRLNLARHGVDEEEDEDEREEEEEEEKEEEALHYLRMMRSGATRVQNPGLANNPVKDSWNEERAEVILGWPDEGGVWVYNPSTPQKKSPPDEQSGGDEIDSSDERESGKEGDEMVRALKEEGFADA</sequence>
<comment type="caution">
    <text evidence="2">The sequence shown here is derived from an EMBL/GenBank/DDBJ whole genome shotgun (WGS) entry which is preliminary data.</text>
</comment>
<feature type="compositionally biased region" description="Acidic residues" evidence="1">
    <location>
        <begin position="79"/>
        <end position="97"/>
    </location>
</feature>
<keyword evidence="3" id="KW-1185">Reference proteome</keyword>
<dbReference type="OrthoDB" id="3563093at2759"/>
<protein>
    <submittedName>
        <fullName evidence="2">Uncharacterized protein</fullName>
    </submittedName>
</protein>
<evidence type="ECO:0000256" key="1">
    <source>
        <dbReference type="SAM" id="MobiDB-lite"/>
    </source>
</evidence>